<keyword evidence="3" id="KW-0238">DNA-binding</keyword>
<dbReference type="EMBL" id="KV453842">
    <property type="protein sequence ID" value="ODV90475.1"/>
    <property type="molecule type" value="Genomic_DNA"/>
</dbReference>
<protein>
    <recommendedName>
        <fullName evidence="8">BZIP domain-containing protein</fullName>
    </recommendedName>
</protein>
<dbReference type="Pfam" id="PF07716">
    <property type="entry name" value="bZIP_2"/>
    <property type="match status" value="1"/>
</dbReference>
<evidence type="ECO:0000313" key="10">
    <source>
        <dbReference type="Proteomes" id="UP000095023"/>
    </source>
</evidence>
<dbReference type="Gene3D" id="1.20.5.170">
    <property type="match status" value="1"/>
</dbReference>
<dbReference type="Proteomes" id="UP000095023">
    <property type="component" value="Unassembled WGS sequence"/>
</dbReference>
<dbReference type="GO" id="GO:0001228">
    <property type="term" value="F:DNA-binding transcription activator activity, RNA polymerase II-specific"/>
    <property type="evidence" value="ECO:0007669"/>
    <property type="project" value="TreeGrafter"/>
</dbReference>
<evidence type="ECO:0000313" key="9">
    <source>
        <dbReference type="EMBL" id="ODV90475.1"/>
    </source>
</evidence>
<evidence type="ECO:0000256" key="4">
    <source>
        <dbReference type="ARBA" id="ARBA00023163"/>
    </source>
</evidence>
<feature type="coiled-coil region" evidence="6">
    <location>
        <begin position="181"/>
        <end position="215"/>
    </location>
</feature>
<dbReference type="SUPFAM" id="SSF57959">
    <property type="entry name" value="Leucine zipper domain"/>
    <property type="match status" value="1"/>
</dbReference>
<dbReference type="CDD" id="cd14705">
    <property type="entry name" value="bZIP_Zip1"/>
    <property type="match status" value="1"/>
</dbReference>
<dbReference type="OrthoDB" id="1939598at2759"/>
<feature type="compositionally biased region" description="Polar residues" evidence="7">
    <location>
        <begin position="101"/>
        <end position="112"/>
    </location>
</feature>
<comment type="subcellular location">
    <subcellularLocation>
        <location evidence="1">Nucleus</location>
    </subcellularLocation>
</comment>
<dbReference type="InterPro" id="IPR004827">
    <property type="entry name" value="bZIP"/>
</dbReference>
<keyword evidence="4" id="KW-0804">Transcription</keyword>
<dbReference type="GO" id="GO:0005634">
    <property type="term" value="C:nucleus"/>
    <property type="evidence" value="ECO:0007669"/>
    <property type="project" value="UniProtKB-SubCell"/>
</dbReference>
<evidence type="ECO:0000256" key="7">
    <source>
        <dbReference type="SAM" id="MobiDB-lite"/>
    </source>
</evidence>
<evidence type="ECO:0000256" key="6">
    <source>
        <dbReference type="SAM" id="Coils"/>
    </source>
</evidence>
<evidence type="ECO:0000256" key="1">
    <source>
        <dbReference type="ARBA" id="ARBA00004123"/>
    </source>
</evidence>
<dbReference type="PROSITE" id="PS50217">
    <property type="entry name" value="BZIP"/>
    <property type="match status" value="1"/>
</dbReference>
<name>A0A1E4TFC2_9ASCO</name>
<feature type="region of interest" description="Disordered" evidence="7">
    <location>
        <begin position="85"/>
        <end position="113"/>
    </location>
</feature>
<feature type="region of interest" description="Disordered" evidence="7">
    <location>
        <begin position="232"/>
        <end position="255"/>
    </location>
</feature>
<dbReference type="GO" id="GO:0000977">
    <property type="term" value="F:RNA polymerase II transcription regulatory region sequence-specific DNA binding"/>
    <property type="evidence" value="ECO:0007669"/>
    <property type="project" value="TreeGrafter"/>
</dbReference>
<keyword evidence="6" id="KW-0175">Coiled coil</keyword>
<proteinExistence type="predicted"/>
<dbReference type="AlphaFoldDB" id="A0A1E4TFC2"/>
<keyword evidence="5" id="KW-0539">Nucleus</keyword>
<accession>A0A1E4TFC2</accession>
<keyword evidence="2" id="KW-0805">Transcription regulation</keyword>
<sequence length="255" mass="28179">MLGRPSNVSQYIATLNSLDPVTPIKSEEEDLSAFTDTRFFDFDLGKSLDIGSSEQQTNASITDLLVESSNDSLFPLLESNGLGSFSHTQGSPDNSLWGGDSLNSNETTNAHNTPKLITPSLIINANSPGGAANNRKRKYLSANEYSQLPADEAARIAAEEDKRRRNTAASARFRVKKKLREQALEQTARELRGKVEELETKVLQLRMENKWLKNLIVEKTDARHSQDLTELKTSILGPEPSDHVDAVEVKEPNSV</sequence>
<dbReference type="InterPro" id="IPR046347">
    <property type="entry name" value="bZIP_sf"/>
</dbReference>
<reference evidence="10" key="1">
    <citation type="submission" date="2016-02" db="EMBL/GenBank/DDBJ databases">
        <title>Comparative genomics of biotechnologically important yeasts.</title>
        <authorList>
            <consortium name="DOE Joint Genome Institute"/>
            <person name="Riley R."/>
            <person name="Haridas S."/>
            <person name="Wolfe K.H."/>
            <person name="Lopes M.R."/>
            <person name="Hittinger C.T."/>
            <person name="Goker M."/>
            <person name="Salamov A."/>
            <person name="Wisecaver J."/>
            <person name="Long T.M."/>
            <person name="Aerts A.L."/>
            <person name="Barry K."/>
            <person name="Choi C."/>
            <person name="Clum A."/>
            <person name="Coughlan A.Y."/>
            <person name="Deshpande S."/>
            <person name="Douglass A.P."/>
            <person name="Hanson S.J."/>
            <person name="Klenk H.-P."/>
            <person name="Labutti K."/>
            <person name="Lapidus A."/>
            <person name="Lindquist E."/>
            <person name="Lipzen A."/>
            <person name="Meier-Kolthoff J.P."/>
            <person name="Ohm R.A."/>
            <person name="Otillar R.P."/>
            <person name="Pangilinan J."/>
            <person name="Peng Y."/>
            <person name="Rokas A."/>
            <person name="Rosa C.A."/>
            <person name="Scheuner C."/>
            <person name="Sibirny A.A."/>
            <person name="Slot J.C."/>
            <person name="Stielow J.B."/>
            <person name="Sun H."/>
            <person name="Kurtzman C.P."/>
            <person name="Blackwell M."/>
            <person name="Jeffries T.W."/>
            <person name="Grigoriev I.V."/>
        </authorList>
    </citation>
    <scope>NUCLEOTIDE SEQUENCE [LARGE SCALE GENOMIC DNA]</scope>
    <source>
        <strain evidence="10">NRRL Y-17796</strain>
    </source>
</reference>
<feature type="compositionally biased region" description="Basic and acidic residues" evidence="7">
    <location>
        <begin position="240"/>
        <end position="255"/>
    </location>
</feature>
<dbReference type="PANTHER" id="PTHR13044">
    <property type="entry name" value="ACTIVATING TRANSCRIPTION FACTOR ATF 4/5"/>
    <property type="match status" value="1"/>
</dbReference>
<dbReference type="FunFam" id="1.20.5.170:FF:000075">
    <property type="entry name" value="BZIP transcription factor (MetR)"/>
    <property type="match status" value="1"/>
</dbReference>
<evidence type="ECO:0000256" key="3">
    <source>
        <dbReference type="ARBA" id="ARBA00023125"/>
    </source>
</evidence>
<dbReference type="PROSITE" id="PS00036">
    <property type="entry name" value="BZIP_BASIC"/>
    <property type="match status" value="1"/>
</dbReference>
<evidence type="ECO:0000259" key="8">
    <source>
        <dbReference type="PROSITE" id="PS50217"/>
    </source>
</evidence>
<evidence type="ECO:0000256" key="2">
    <source>
        <dbReference type="ARBA" id="ARBA00023015"/>
    </source>
</evidence>
<organism evidence="9 10">
    <name type="scientific">Tortispora caseinolytica NRRL Y-17796</name>
    <dbReference type="NCBI Taxonomy" id="767744"/>
    <lineage>
        <taxon>Eukaryota</taxon>
        <taxon>Fungi</taxon>
        <taxon>Dikarya</taxon>
        <taxon>Ascomycota</taxon>
        <taxon>Saccharomycotina</taxon>
        <taxon>Trigonopsidomycetes</taxon>
        <taxon>Trigonopsidales</taxon>
        <taxon>Trigonopsidaceae</taxon>
        <taxon>Tortispora</taxon>
    </lineage>
</organism>
<feature type="domain" description="BZIP" evidence="8">
    <location>
        <begin position="160"/>
        <end position="219"/>
    </location>
</feature>
<keyword evidence="10" id="KW-1185">Reference proteome</keyword>
<dbReference type="PANTHER" id="PTHR13044:SF14">
    <property type="entry name" value="CRYPTOCEPHAL, ISOFORM A"/>
    <property type="match status" value="1"/>
</dbReference>
<gene>
    <name evidence="9" type="ORF">CANCADRAFT_2203</name>
</gene>
<feature type="compositionally biased region" description="Polar residues" evidence="7">
    <location>
        <begin position="85"/>
        <end position="94"/>
    </location>
</feature>
<evidence type="ECO:0000256" key="5">
    <source>
        <dbReference type="ARBA" id="ARBA00023242"/>
    </source>
</evidence>